<name>A0A1E3GSM7_9GAMM</name>
<feature type="domain" description="RmlD-like substrate binding" evidence="7">
    <location>
        <begin position="1"/>
        <end position="289"/>
    </location>
</feature>
<dbReference type="InterPro" id="IPR036291">
    <property type="entry name" value="NAD(P)-bd_dom_sf"/>
</dbReference>
<comment type="pathway">
    <text evidence="1 6">Carbohydrate biosynthesis; dTDP-L-rhamnose biosynthesis.</text>
</comment>
<dbReference type="Gene3D" id="3.90.25.10">
    <property type="entry name" value="UDP-galactose 4-epimerase, domain 1"/>
    <property type="match status" value="1"/>
</dbReference>
<evidence type="ECO:0000313" key="8">
    <source>
        <dbReference type="EMBL" id="ODN67068.1"/>
    </source>
</evidence>
<evidence type="ECO:0000256" key="6">
    <source>
        <dbReference type="RuleBase" id="RU364082"/>
    </source>
</evidence>
<dbReference type="EC" id="1.1.1.133" evidence="3 6"/>
<organism evidence="8 9">
    <name type="scientific">Methylophaga muralis</name>
    <dbReference type="NCBI Taxonomy" id="291169"/>
    <lineage>
        <taxon>Bacteria</taxon>
        <taxon>Pseudomonadati</taxon>
        <taxon>Pseudomonadota</taxon>
        <taxon>Gammaproteobacteria</taxon>
        <taxon>Thiotrichales</taxon>
        <taxon>Piscirickettsiaceae</taxon>
        <taxon>Methylophaga</taxon>
    </lineage>
</organism>
<reference evidence="8 9" key="1">
    <citation type="submission" date="2016-07" db="EMBL/GenBank/DDBJ databases">
        <title>Draft Genome Sequence of Methylophaga muralis Bur 1.</title>
        <authorList>
            <person name="Vasilenko O.V."/>
            <person name="Doronina N.V."/>
            <person name="Shmareva M.N."/>
            <person name="Tarlachkov S.V."/>
            <person name="Mustakhimov I."/>
            <person name="Trotsenko Y.A."/>
        </authorList>
    </citation>
    <scope>NUCLEOTIDE SEQUENCE [LARGE SCALE GENOMIC DNA]</scope>
    <source>
        <strain evidence="8 9">Bur 1</strain>
    </source>
</reference>
<evidence type="ECO:0000256" key="4">
    <source>
        <dbReference type="ARBA" id="ARBA00017099"/>
    </source>
</evidence>
<comment type="catalytic activity">
    <reaction evidence="5 6">
        <text>dTDP-beta-L-rhamnose + NADP(+) = dTDP-4-dehydro-beta-L-rhamnose + NADPH + H(+)</text>
        <dbReference type="Rhea" id="RHEA:21796"/>
        <dbReference type="ChEBI" id="CHEBI:15378"/>
        <dbReference type="ChEBI" id="CHEBI:57510"/>
        <dbReference type="ChEBI" id="CHEBI:57783"/>
        <dbReference type="ChEBI" id="CHEBI:58349"/>
        <dbReference type="ChEBI" id="CHEBI:62830"/>
        <dbReference type="EC" id="1.1.1.133"/>
    </reaction>
</comment>
<dbReference type="GO" id="GO:0009243">
    <property type="term" value="P:O antigen biosynthetic process"/>
    <property type="evidence" value="ECO:0007669"/>
    <property type="project" value="UniProtKB-UniPathway"/>
</dbReference>
<dbReference type="PATRIC" id="fig|291169.3.peg.1314"/>
<keyword evidence="6 8" id="KW-0560">Oxidoreductase</keyword>
<comment type="similarity">
    <text evidence="2 6">Belongs to the dTDP-4-dehydrorhamnose reductase family.</text>
</comment>
<evidence type="ECO:0000256" key="5">
    <source>
        <dbReference type="ARBA" id="ARBA00048200"/>
    </source>
</evidence>
<dbReference type="EMBL" id="MCRI01000010">
    <property type="protein sequence ID" value="ODN67068.1"/>
    <property type="molecule type" value="Genomic_DNA"/>
</dbReference>
<dbReference type="GO" id="GO:0008831">
    <property type="term" value="F:dTDP-4-dehydrorhamnose reductase activity"/>
    <property type="evidence" value="ECO:0007669"/>
    <property type="project" value="UniProtKB-EC"/>
</dbReference>
<evidence type="ECO:0000256" key="1">
    <source>
        <dbReference type="ARBA" id="ARBA00004781"/>
    </source>
</evidence>
<dbReference type="InterPro" id="IPR005913">
    <property type="entry name" value="dTDP_dehydrorham_reduct"/>
</dbReference>
<dbReference type="UniPathway" id="UPA00281"/>
<dbReference type="NCBIfam" id="TIGR01214">
    <property type="entry name" value="rmlD"/>
    <property type="match status" value="1"/>
</dbReference>
<comment type="cofactor">
    <cofactor evidence="6">
        <name>Mg(2+)</name>
        <dbReference type="ChEBI" id="CHEBI:18420"/>
    </cofactor>
    <text evidence="6">Binds 1 Mg(2+) ion per monomer.</text>
</comment>
<dbReference type="STRING" id="291169.A9E74_01310"/>
<dbReference type="RefSeq" id="WP_069295793.1">
    <property type="nucleotide sequence ID" value="NZ_MCRI01000010.1"/>
</dbReference>
<dbReference type="GO" id="GO:0019305">
    <property type="term" value="P:dTDP-rhamnose biosynthetic process"/>
    <property type="evidence" value="ECO:0007669"/>
    <property type="project" value="UniProtKB-UniPathway"/>
</dbReference>
<keyword evidence="6" id="KW-0521">NADP</keyword>
<dbReference type="PANTHER" id="PTHR10491">
    <property type="entry name" value="DTDP-4-DEHYDRORHAMNOSE REDUCTASE"/>
    <property type="match status" value="1"/>
</dbReference>
<evidence type="ECO:0000313" key="9">
    <source>
        <dbReference type="Proteomes" id="UP000094379"/>
    </source>
</evidence>
<keyword evidence="9" id="KW-1185">Reference proteome</keyword>
<dbReference type="Proteomes" id="UP000094379">
    <property type="component" value="Unassembled WGS sequence"/>
</dbReference>
<evidence type="ECO:0000256" key="2">
    <source>
        <dbReference type="ARBA" id="ARBA00010944"/>
    </source>
</evidence>
<dbReference type="SUPFAM" id="SSF51735">
    <property type="entry name" value="NAD(P)-binding Rossmann-fold domains"/>
    <property type="match status" value="1"/>
</dbReference>
<protein>
    <recommendedName>
        <fullName evidence="4 6">dTDP-4-dehydrorhamnose reductase</fullName>
        <ecNumber evidence="3 6">1.1.1.133</ecNumber>
    </recommendedName>
</protein>
<dbReference type="GO" id="GO:0005829">
    <property type="term" value="C:cytosol"/>
    <property type="evidence" value="ECO:0007669"/>
    <property type="project" value="TreeGrafter"/>
</dbReference>
<comment type="caution">
    <text evidence="8">The sequence shown here is derived from an EMBL/GenBank/DDBJ whole genome shotgun (WGS) entry which is preliminary data.</text>
</comment>
<dbReference type="UniPathway" id="UPA00124"/>
<proteinExistence type="inferred from homology"/>
<dbReference type="InterPro" id="IPR029903">
    <property type="entry name" value="RmlD-like-bd"/>
</dbReference>
<dbReference type="Gene3D" id="3.40.50.720">
    <property type="entry name" value="NAD(P)-binding Rossmann-like Domain"/>
    <property type="match status" value="1"/>
</dbReference>
<gene>
    <name evidence="8" type="primary">rmlD</name>
    <name evidence="8" type="ORF">A9E74_01310</name>
</gene>
<evidence type="ECO:0000259" key="7">
    <source>
        <dbReference type="Pfam" id="PF04321"/>
    </source>
</evidence>
<sequence>MKILLIGAQGQVGFQLQRSLACLGQLHSTTRLDLDLSDISAIRSLTNDVKPDLIVNAAAYTAVDKAEQETELARQINTIAPAIFAEQAKKLAIPLVHYSTDYVFDGSKNSPWIETDVTGPLSHYGLTKLEGEQAILESECDHLIFRTSWVYDRRGHNFLNTMLRLAEERDQLNIVDDQLGTPTWSRHIADVTAQALAQVNKDESFWKRNSGIYHLSATGQTSWKGFAEAIFKLAEKDGRRVPKVNGIPTTDYPTPAKRPLNSLMDNSKLQQHFGLQLPDWQQSLQWVMQS</sequence>
<evidence type="ECO:0000256" key="3">
    <source>
        <dbReference type="ARBA" id="ARBA00012929"/>
    </source>
</evidence>
<dbReference type="PANTHER" id="PTHR10491:SF4">
    <property type="entry name" value="METHIONINE ADENOSYLTRANSFERASE 2 SUBUNIT BETA"/>
    <property type="match status" value="1"/>
</dbReference>
<dbReference type="AlphaFoldDB" id="A0A1E3GSM7"/>
<dbReference type="Pfam" id="PF04321">
    <property type="entry name" value="RmlD_sub_bind"/>
    <property type="match status" value="1"/>
</dbReference>
<accession>A0A1E3GSM7</accession>
<dbReference type="CDD" id="cd05254">
    <property type="entry name" value="dTDP_HR_like_SDR_e"/>
    <property type="match status" value="1"/>
</dbReference>
<comment type="function">
    <text evidence="6">Catalyzes the reduction of dTDP-6-deoxy-L-lyxo-4-hexulose to yield dTDP-L-rhamnose.</text>
</comment>